<reference evidence="1 2" key="1">
    <citation type="submission" date="2019-07" db="EMBL/GenBank/DDBJ databases">
        <title>Draft genome sequences of 15 bacterial species constituting the stable defined intestinal microbiota of the GM15 gnotobiotic mouse model.</title>
        <authorList>
            <person name="Elie C."/>
            <person name="Mathieu A."/>
            <person name="Saliou A."/>
            <person name="Darnaud M."/>
            <person name="Leulier F."/>
            <person name="Tamellini A."/>
        </authorList>
    </citation>
    <scope>NUCLEOTIDE SEQUENCE [LARGE SCALE GENOMIC DNA]</scope>
    <source>
        <strain evidence="2">ASF 502</strain>
    </source>
</reference>
<sequence length="144" mass="16700">MNKIDKIKLIIKRHQKDMDKHFATYQKAEQTARARLSESAFKTEFMQETYPKFVGEAQAAADMAVLEINNLFDDIQEDLSAWMMKPLDIGTAQILSCINQFSLQMSFDELRILEQGILKSGSYLGNRIFDGLCKKMDIWLIDRR</sequence>
<organism evidence="1 2">
    <name type="scientific">Schaedlerella arabinosiphila</name>
    <dbReference type="NCBI Taxonomy" id="2044587"/>
    <lineage>
        <taxon>Bacteria</taxon>
        <taxon>Bacillati</taxon>
        <taxon>Bacillota</taxon>
        <taxon>Clostridia</taxon>
        <taxon>Lachnospirales</taxon>
        <taxon>Lachnospiraceae</taxon>
        <taxon>Schaedlerella</taxon>
    </lineage>
</organism>
<accession>A0A9X5H7B0</accession>
<evidence type="ECO:0000313" key="1">
    <source>
        <dbReference type="EMBL" id="NDO70434.1"/>
    </source>
</evidence>
<gene>
    <name evidence="1" type="ORF">FMM80_18015</name>
</gene>
<dbReference type="EMBL" id="VIRB01000107">
    <property type="protein sequence ID" value="NDO70434.1"/>
    <property type="molecule type" value="Genomic_DNA"/>
</dbReference>
<proteinExistence type="predicted"/>
<dbReference type="RefSeq" id="WP_004080247.1">
    <property type="nucleotide sequence ID" value="NZ_VIRB01000107.1"/>
</dbReference>
<name>A0A9X5H7B0_9FIRM</name>
<dbReference type="AlphaFoldDB" id="A0A9X5H7B0"/>
<dbReference type="Proteomes" id="UP000474104">
    <property type="component" value="Unassembled WGS sequence"/>
</dbReference>
<evidence type="ECO:0000313" key="2">
    <source>
        <dbReference type="Proteomes" id="UP000474104"/>
    </source>
</evidence>
<comment type="caution">
    <text evidence="1">The sequence shown here is derived from an EMBL/GenBank/DDBJ whole genome shotgun (WGS) entry which is preliminary data.</text>
</comment>
<protein>
    <submittedName>
        <fullName evidence="1">Uncharacterized protein</fullName>
    </submittedName>
</protein>